<gene>
    <name evidence="4" type="ORF">B0I71DRAFT_131539</name>
    <name evidence="3" type="ORF">YALI1_F32744g</name>
</gene>
<dbReference type="VEuPathDB" id="FungiDB:YALI1_F32744g"/>
<evidence type="ECO:0000256" key="2">
    <source>
        <dbReference type="ARBA" id="ARBA00022801"/>
    </source>
</evidence>
<dbReference type="Proteomes" id="UP000182444">
    <property type="component" value="Chromosome 1F"/>
</dbReference>
<dbReference type="SUPFAM" id="SSF54637">
    <property type="entry name" value="Thioesterase/thiol ester dehydrase-isomerase"/>
    <property type="match status" value="1"/>
</dbReference>
<evidence type="ECO:0000313" key="4">
    <source>
        <dbReference type="EMBL" id="RDW26040.1"/>
    </source>
</evidence>
<dbReference type="EMBL" id="KZ858988">
    <property type="protein sequence ID" value="RDW26040.1"/>
    <property type="molecule type" value="Genomic_DNA"/>
</dbReference>
<keyword evidence="2" id="KW-0378">Hydrolase</keyword>
<organism evidence="3 5">
    <name type="scientific">Yarrowia lipolytica</name>
    <name type="common">Candida lipolytica</name>
    <dbReference type="NCBI Taxonomy" id="4952"/>
    <lineage>
        <taxon>Eukaryota</taxon>
        <taxon>Fungi</taxon>
        <taxon>Dikarya</taxon>
        <taxon>Ascomycota</taxon>
        <taxon>Saccharomycotina</taxon>
        <taxon>Dipodascomycetes</taxon>
        <taxon>Dipodascales</taxon>
        <taxon>Dipodascales incertae sedis</taxon>
        <taxon>Yarrowia</taxon>
    </lineage>
</organism>
<evidence type="ECO:0000313" key="6">
    <source>
        <dbReference type="Proteomes" id="UP000256601"/>
    </source>
</evidence>
<dbReference type="EMBL" id="CP017558">
    <property type="protein sequence ID" value="AOW07691.1"/>
    <property type="molecule type" value="Genomic_DNA"/>
</dbReference>
<name>A0A1H6PTL4_YARLL</name>
<dbReference type="InterPro" id="IPR029069">
    <property type="entry name" value="HotDog_dom_sf"/>
</dbReference>
<evidence type="ECO:0000313" key="5">
    <source>
        <dbReference type="Proteomes" id="UP000182444"/>
    </source>
</evidence>
<dbReference type="VEuPathDB" id="FungiDB:YALI0_F25487g"/>
<evidence type="ECO:0000256" key="1">
    <source>
        <dbReference type="ARBA" id="ARBA00005953"/>
    </source>
</evidence>
<dbReference type="eggNOG" id="ENOG502S411">
    <property type="taxonomic scope" value="Eukaryota"/>
</dbReference>
<dbReference type="PANTHER" id="PTHR31793:SF27">
    <property type="entry name" value="NOVEL THIOESTERASE SUPERFAMILY DOMAIN AND SAPOSIN A-TYPE DOMAIN CONTAINING PROTEIN (0610012H03RIK)"/>
    <property type="match status" value="1"/>
</dbReference>
<comment type="similarity">
    <text evidence="1">Belongs to the 4-hydroxybenzoyl-CoA thioesterase family.</text>
</comment>
<dbReference type="InterPro" id="IPR050563">
    <property type="entry name" value="4-hydroxybenzoyl-CoA_TE"/>
</dbReference>
<reference evidence="4 6" key="2">
    <citation type="submission" date="2018-07" db="EMBL/GenBank/DDBJ databases">
        <title>Draft Genome Assemblies for Five Robust Yarrowia lipolytica Strains Exhibiting High Lipid Production and Pentose Sugar Utilization and Sugar Alcohol Secretion from Undetoxified Lignocellulosic Biomass Hydrolysates.</title>
        <authorList>
            <consortium name="DOE Joint Genome Institute"/>
            <person name="Walker C."/>
            <person name="Ryu S."/>
            <person name="Na H."/>
            <person name="Zane M."/>
            <person name="LaButti K."/>
            <person name="Lipzen A."/>
            <person name="Haridas S."/>
            <person name="Barry K."/>
            <person name="Grigoriev I.V."/>
            <person name="Quarterman J."/>
            <person name="Slininger P."/>
            <person name="Dien B."/>
            <person name="Trinh C.T."/>
        </authorList>
    </citation>
    <scope>NUCLEOTIDE SEQUENCE [LARGE SCALE GENOMIC DNA]</scope>
    <source>
        <strain evidence="4 6">YB392</strain>
    </source>
</reference>
<reference evidence="3 5" key="1">
    <citation type="journal article" date="2016" name="PLoS ONE">
        <title>Sequence Assembly of Yarrowia lipolytica Strain W29/CLIB89 Shows Transposable Element Diversity.</title>
        <authorList>
            <person name="Magnan C."/>
            <person name="Yu J."/>
            <person name="Chang I."/>
            <person name="Jahn E."/>
            <person name="Kanomata Y."/>
            <person name="Wu J."/>
            <person name="Zeller M."/>
            <person name="Oakes M."/>
            <person name="Baldi P."/>
            <person name="Sandmeyer S."/>
        </authorList>
    </citation>
    <scope>NUCLEOTIDE SEQUENCE [LARGE SCALE GENOMIC DNA]</scope>
    <source>
        <strain evidence="3">CLIB89</strain>
        <strain evidence="5">CLIB89(W29)</strain>
    </source>
</reference>
<sequence length="223" mass="25042">MMLRSLNLSIKGVSTLSAHTPTTKRLFTSSTSNMAPRITRPKLKEYPFVVTQSTRWSDNDQYGHLNNAVYYHFYDALVNGYYWDQCKHNVMGDLRALVVASGSEYFEIIDGFPKPLVLGLAVRKLGRSSVEFEIGVFQQSKTAEQEESAESIVYEAWANSGEDPVPATTEEALFRELRNQKVKALGKFVHVFVDSTTNKAVPIPADLRKGLEEIYVGPSLPKM</sequence>
<dbReference type="AlphaFoldDB" id="A0A1H6PTL4"/>
<dbReference type="Gene3D" id="3.10.129.10">
    <property type="entry name" value="Hotdog Thioesterase"/>
    <property type="match status" value="1"/>
</dbReference>
<accession>A0A1H6PTL4</accession>
<dbReference type="GO" id="GO:0047617">
    <property type="term" value="F:fatty acyl-CoA hydrolase activity"/>
    <property type="evidence" value="ECO:0007669"/>
    <property type="project" value="TreeGrafter"/>
</dbReference>
<proteinExistence type="inferred from homology"/>
<dbReference type="KEGG" id="yli:2908503"/>
<dbReference type="OMA" id="DNDAYGH"/>
<evidence type="ECO:0000313" key="3">
    <source>
        <dbReference type="EMBL" id="AOW07691.1"/>
    </source>
</evidence>
<protein>
    <submittedName>
        <fullName evidence="4">HotDog domain-containing protein</fullName>
    </submittedName>
</protein>
<dbReference type="PANTHER" id="PTHR31793">
    <property type="entry name" value="4-HYDROXYBENZOYL-COA THIOESTERASE FAMILY MEMBER"/>
    <property type="match status" value="1"/>
</dbReference>
<dbReference type="GeneID" id="2908503"/>
<dbReference type="Proteomes" id="UP000256601">
    <property type="component" value="Unassembled WGS sequence"/>
</dbReference>